<organism evidence="1 2">
    <name type="scientific">Paraburkholderia unamae</name>
    <dbReference type="NCBI Taxonomy" id="219649"/>
    <lineage>
        <taxon>Bacteria</taxon>
        <taxon>Pseudomonadati</taxon>
        <taxon>Pseudomonadota</taxon>
        <taxon>Betaproteobacteria</taxon>
        <taxon>Burkholderiales</taxon>
        <taxon>Burkholderiaceae</taxon>
        <taxon>Paraburkholderia</taxon>
    </lineage>
</organism>
<sequence length="84" mass="9596">MKQCRDINALRAFSRLRAAEFSSLTTYLRESLEVELEALKLARTMDEVCRRQGSIDAIEQVLKYVEDGESLAKQYSTPSRPVRG</sequence>
<comment type="caution">
    <text evidence="1">The sequence shown here is derived from an EMBL/GenBank/DDBJ whole genome shotgun (WGS) entry which is preliminary data.</text>
</comment>
<dbReference type="EMBL" id="JAYMRU010000007">
    <property type="protein sequence ID" value="MEM5400856.1"/>
    <property type="molecule type" value="Genomic_DNA"/>
</dbReference>
<evidence type="ECO:0000313" key="1">
    <source>
        <dbReference type="EMBL" id="MEM5400856.1"/>
    </source>
</evidence>
<accession>A0ACC6RGQ1</accession>
<dbReference type="Proteomes" id="UP001392318">
    <property type="component" value="Unassembled WGS sequence"/>
</dbReference>
<proteinExistence type="predicted"/>
<name>A0ACC6RGQ1_9BURK</name>
<gene>
    <name evidence="1" type="ORF">VSR83_12260</name>
</gene>
<reference evidence="1" key="1">
    <citation type="submission" date="2024-01" db="EMBL/GenBank/DDBJ databases">
        <title>The diversity of rhizobia nodulating Mimosa spp. in eleven states of Brazil covering several biomes is determined by host plant, location, and edaphic factors.</title>
        <authorList>
            <person name="Rouws L."/>
            <person name="Barauna A."/>
            <person name="Beukes C."/>
            <person name="De Faria S.M."/>
            <person name="Gross E."/>
            <person name="Dos Reis Junior F.B."/>
            <person name="Simon M."/>
            <person name="Maluk M."/>
            <person name="Odee D.W."/>
            <person name="Kenicer G."/>
            <person name="Young J.P.W."/>
            <person name="Reis V.M."/>
            <person name="Zilli J."/>
            <person name="James E.K."/>
        </authorList>
    </citation>
    <scope>NUCLEOTIDE SEQUENCE</scope>
    <source>
        <strain evidence="1">JPY452</strain>
    </source>
</reference>
<keyword evidence="2" id="KW-1185">Reference proteome</keyword>
<evidence type="ECO:0000313" key="2">
    <source>
        <dbReference type="Proteomes" id="UP001392318"/>
    </source>
</evidence>
<protein>
    <submittedName>
        <fullName evidence="1">Uncharacterized protein</fullName>
    </submittedName>
</protein>